<comment type="caution">
    <text evidence="5">The sequence shown here is derived from an EMBL/GenBank/DDBJ whole genome shotgun (WGS) entry which is preliminary data.</text>
</comment>
<evidence type="ECO:0000256" key="2">
    <source>
        <dbReference type="ARBA" id="ARBA00022576"/>
    </source>
</evidence>
<dbReference type="PANTHER" id="PTHR42832:SF3">
    <property type="entry name" value="L-GLUTAMINE--4-(METHYLSULFANYL)-2-OXOBUTANOATE AMINOTRANSFERASE"/>
    <property type="match status" value="1"/>
</dbReference>
<evidence type="ECO:0000256" key="3">
    <source>
        <dbReference type="ARBA" id="ARBA00022679"/>
    </source>
</evidence>
<dbReference type="Proteomes" id="UP000741863">
    <property type="component" value="Unassembled WGS sequence"/>
</dbReference>
<keyword evidence="3 5" id="KW-0808">Transferase</keyword>
<dbReference type="CDD" id="cd00609">
    <property type="entry name" value="AAT_like"/>
    <property type="match status" value="1"/>
</dbReference>
<dbReference type="GO" id="GO:0008483">
    <property type="term" value="F:transaminase activity"/>
    <property type="evidence" value="ECO:0007669"/>
    <property type="project" value="UniProtKB-KW"/>
</dbReference>
<dbReference type="EMBL" id="JAFBEC010000004">
    <property type="protein sequence ID" value="MBM7632734.1"/>
    <property type="molecule type" value="Genomic_DNA"/>
</dbReference>
<dbReference type="Gene3D" id="3.90.1150.10">
    <property type="entry name" value="Aspartate Aminotransferase, domain 1"/>
    <property type="match status" value="1"/>
</dbReference>
<dbReference type="InterPro" id="IPR050881">
    <property type="entry name" value="LL-DAP_aminotransferase"/>
</dbReference>
<proteinExistence type="predicted"/>
<dbReference type="InterPro" id="IPR004839">
    <property type="entry name" value="Aminotransferase_I/II_large"/>
</dbReference>
<organism evidence="5 6">
    <name type="scientific">Geomicrobium sediminis</name>
    <dbReference type="NCBI Taxonomy" id="1347788"/>
    <lineage>
        <taxon>Bacteria</taxon>
        <taxon>Bacillati</taxon>
        <taxon>Bacillota</taxon>
        <taxon>Bacilli</taxon>
        <taxon>Bacillales</taxon>
        <taxon>Geomicrobium</taxon>
    </lineage>
</organism>
<comment type="cofactor">
    <cofactor evidence="1">
        <name>pyridoxal 5'-phosphate</name>
        <dbReference type="ChEBI" id="CHEBI:597326"/>
    </cofactor>
</comment>
<dbReference type="SUPFAM" id="SSF53383">
    <property type="entry name" value="PLP-dependent transferases"/>
    <property type="match status" value="1"/>
</dbReference>
<name>A0ABS2PBE5_9BACL</name>
<dbReference type="NCBIfam" id="NF005977">
    <property type="entry name" value="PRK08068.1"/>
    <property type="match status" value="1"/>
</dbReference>
<dbReference type="InterPro" id="IPR015424">
    <property type="entry name" value="PyrdxlP-dep_Trfase"/>
</dbReference>
<sequence>MIEFSASKAIERLPSQFFAKQEKAVLERKNLGRDIINFSQGSPDTKTPEHIVDSLKEAAEDPNMHRYSPFQGFRFYKEAVCEFYEREYGVTLDPDEEVCVLFGGKGGLVEVSQCLLDEGDVALVPDPGYPDYWSGVALQNALMHPMPLQEEHQFLPNYNDLTKETLEKAKVMFLNYPNNPTGAICDTSFFDETVQLAKENNICVVHDFAYGAFSFTDQKHPSFLQSEGAKDVGIEIYTLSKTYNMAGWRIGFAVGNRSVIKMLNVLQDHLYVSLFGAVQKAAATALTSSQDEVKRLREMYLKRRDVLMEEAKNIGWEGTAPDGSFFAWFPVPKGMSSQQFADKVLLEADVCVAPGNGFGTYGEGYVRLGLVHDEETIRKGMQRIGSLNLF</sequence>
<keyword evidence="6" id="KW-1185">Reference proteome</keyword>
<feature type="domain" description="Aminotransferase class I/classII large" evidence="4">
    <location>
        <begin position="34"/>
        <end position="384"/>
    </location>
</feature>
<evidence type="ECO:0000259" key="4">
    <source>
        <dbReference type="Pfam" id="PF00155"/>
    </source>
</evidence>
<dbReference type="EC" id="2.6.1.-" evidence="5"/>
<accession>A0ABS2PBE5</accession>
<keyword evidence="2 5" id="KW-0032">Aminotransferase</keyword>
<protein>
    <submittedName>
        <fullName evidence="5">Aminotransferase</fullName>
        <ecNumber evidence="5">2.6.1.-</ecNumber>
    </submittedName>
</protein>
<reference evidence="5 6" key="1">
    <citation type="submission" date="2021-01" db="EMBL/GenBank/DDBJ databases">
        <title>Genomic Encyclopedia of Type Strains, Phase IV (KMG-IV): sequencing the most valuable type-strain genomes for metagenomic binning, comparative biology and taxonomic classification.</title>
        <authorList>
            <person name="Goeker M."/>
        </authorList>
    </citation>
    <scope>NUCLEOTIDE SEQUENCE [LARGE SCALE GENOMIC DNA]</scope>
    <source>
        <strain evidence="5 6">DSM 25540</strain>
    </source>
</reference>
<dbReference type="InterPro" id="IPR015421">
    <property type="entry name" value="PyrdxlP-dep_Trfase_major"/>
</dbReference>
<gene>
    <name evidence="5" type="ORF">JOD17_001828</name>
</gene>
<dbReference type="InterPro" id="IPR015422">
    <property type="entry name" value="PyrdxlP-dep_Trfase_small"/>
</dbReference>
<dbReference type="PANTHER" id="PTHR42832">
    <property type="entry name" value="AMINO ACID AMINOTRANSFERASE"/>
    <property type="match status" value="1"/>
</dbReference>
<dbReference type="RefSeq" id="WP_239575354.1">
    <property type="nucleotide sequence ID" value="NZ_JAFBEC010000004.1"/>
</dbReference>
<evidence type="ECO:0000313" key="6">
    <source>
        <dbReference type="Proteomes" id="UP000741863"/>
    </source>
</evidence>
<evidence type="ECO:0000313" key="5">
    <source>
        <dbReference type="EMBL" id="MBM7632734.1"/>
    </source>
</evidence>
<dbReference type="Gene3D" id="3.40.640.10">
    <property type="entry name" value="Type I PLP-dependent aspartate aminotransferase-like (Major domain)"/>
    <property type="match status" value="1"/>
</dbReference>
<evidence type="ECO:0000256" key="1">
    <source>
        <dbReference type="ARBA" id="ARBA00001933"/>
    </source>
</evidence>
<dbReference type="Pfam" id="PF00155">
    <property type="entry name" value="Aminotran_1_2"/>
    <property type="match status" value="1"/>
</dbReference>